<keyword evidence="4" id="KW-1185">Reference proteome</keyword>
<evidence type="ECO:0000313" key="3">
    <source>
        <dbReference type="EMBL" id="CUH40740.1"/>
    </source>
</evidence>
<reference evidence="3 4" key="1">
    <citation type="submission" date="2015-09" db="EMBL/GenBank/DDBJ databases">
        <authorList>
            <person name="Jackson K.R."/>
            <person name="Lunt B.L."/>
            <person name="Fisher J.N.B."/>
            <person name="Gardner A.V."/>
            <person name="Bailey M.E."/>
            <person name="Deus L.M."/>
            <person name="Earl A.S."/>
            <person name="Gibby P.D."/>
            <person name="Hartmann K.A."/>
            <person name="Liu J.E."/>
            <person name="Manci A.M."/>
            <person name="Nielsen D.A."/>
            <person name="Solomon M.B."/>
            <person name="Breakwell D.P."/>
            <person name="Burnett S.H."/>
            <person name="Grose J.H."/>
        </authorList>
    </citation>
    <scope>NUCLEOTIDE SEQUENCE [LARGE SCALE GENOMIC DNA]</scope>
    <source>
        <strain evidence="3 4">CECT 7799</strain>
    </source>
</reference>
<feature type="region of interest" description="Disordered" evidence="2">
    <location>
        <begin position="390"/>
        <end position="414"/>
    </location>
</feature>
<dbReference type="Pfam" id="PF00067">
    <property type="entry name" value="p450"/>
    <property type="match status" value="1"/>
</dbReference>
<proteinExistence type="inferred from homology"/>
<name>A0A0M7BDC8_9RHOB</name>
<evidence type="ECO:0000313" key="4">
    <source>
        <dbReference type="Proteomes" id="UP000049455"/>
    </source>
</evidence>
<dbReference type="PANTHER" id="PTHR46696">
    <property type="entry name" value="P450, PUTATIVE (EUROFUNG)-RELATED"/>
    <property type="match status" value="1"/>
</dbReference>
<dbReference type="EMBL" id="CYPR01000228">
    <property type="protein sequence ID" value="CUH40740.1"/>
    <property type="molecule type" value="Genomic_DNA"/>
</dbReference>
<dbReference type="InterPro" id="IPR036396">
    <property type="entry name" value="Cyt_P450_sf"/>
</dbReference>
<dbReference type="Gene3D" id="1.10.630.10">
    <property type="entry name" value="Cytochrome P450"/>
    <property type="match status" value="1"/>
</dbReference>
<dbReference type="EC" id="1.11.2.4" evidence="3"/>
<dbReference type="GO" id="GO:0020037">
    <property type="term" value="F:heme binding"/>
    <property type="evidence" value="ECO:0007669"/>
    <property type="project" value="InterPro"/>
</dbReference>
<gene>
    <name evidence="3" type="primary">cypC</name>
    <name evidence="3" type="ORF">JSE7799_03475</name>
</gene>
<sequence length="414" mass="44970">MTDLPRDNWPDSTVPLLRSPYEYIPDSARQLGSDVFGMRLAGRQAYGMTGRAAAELFYDPRMTRGGAVPGVIRSVLFGPDGVIQGTDGAEHLHRKRQMMEMVERGMVADLGNRLRSGLESARPGWIAAGEIELFAAMTRVVTIAVCGWAGVPLPQDEAGAKGRMLAAMFLHAGAASPVEALRGLRARRQAQAWIEGLMAEIRDGRTTLPKDAPVARAARWTHADGTPLALDVAAADFLSFLRPNVANAVWITHLAHALGTHAGVAGDMTDSGARTMFVREVRRLYPFFPILAAVVGEGMEWQGAKLEPGARAILSLYGTNRDPQVWDAPDTFRPDRHAGREPGPFDMIPQGGGDYFGTHRCAGEWVSIRQMEVAAEWLGTRLRWRLSDPEARPSVRTPPGLPGDGLRLTGLAAR</sequence>
<dbReference type="GO" id="GO:0016705">
    <property type="term" value="F:oxidoreductase activity, acting on paired donors, with incorporation or reduction of molecular oxygen"/>
    <property type="evidence" value="ECO:0007669"/>
    <property type="project" value="InterPro"/>
</dbReference>
<keyword evidence="3" id="KW-0575">Peroxidase</keyword>
<evidence type="ECO:0000256" key="1">
    <source>
        <dbReference type="ARBA" id="ARBA00010617"/>
    </source>
</evidence>
<keyword evidence="3" id="KW-0560">Oxidoreductase</keyword>
<dbReference type="OrthoDB" id="9764248at2"/>
<dbReference type="GO" id="GO:0004601">
    <property type="term" value="F:peroxidase activity"/>
    <property type="evidence" value="ECO:0007669"/>
    <property type="project" value="UniProtKB-KW"/>
</dbReference>
<protein>
    <submittedName>
        <fullName evidence="3">Fatty-acid peroxygenase</fullName>
        <ecNumber evidence="3">1.11.2.4</ecNumber>
    </submittedName>
</protein>
<dbReference type="AlphaFoldDB" id="A0A0M7BDC8"/>
<evidence type="ECO:0000256" key="2">
    <source>
        <dbReference type="SAM" id="MobiDB-lite"/>
    </source>
</evidence>
<dbReference type="PANTHER" id="PTHR46696:SF1">
    <property type="entry name" value="CYTOCHROME P450 YJIB-RELATED"/>
    <property type="match status" value="1"/>
</dbReference>
<accession>A0A0M7BDC8</accession>
<dbReference type="GO" id="GO:0004497">
    <property type="term" value="F:monooxygenase activity"/>
    <property type="evidence" value="ECO:0007669"/>
    <property type="project" value="InterPro"/>
</dbReference>
<dbReference type="STRING" id="313367.JSE7799_03475"/>
<dbReference type="SUPFAM" id="SSF48264">
    <property type="entry name" value="Cytochrome P450"/>
    <property type="match status" value="1"/>
</dbReference>
<dbReference type="CDD" id="cd11067">
    <property type="entry name" value="CYP152"/>
    <property type="match status" value="1"/>
</dbReference>
<dbReference type="Proteomes" id="UP000049455">
    <property type="component" value="Unassembled WGS sequence"/>
</dbReference>
<dbReference type="RefSeq" id="WP_055664735.1">
    <property type="nucleotide sequence ID" value="NZ_CYPR01000228.1"/>
</dbReference>
<comment type="similarity">
    <text evidence="1">Belongs to the cytochrome P450 family.</text>
</comment>
<organism evidence="3 4">
    <name type="scientific">Jannaschia seosinensis</name>
    <dbReference type="NCBI Taxonomy" id="313367"/>
    <lineage>
        <taxon>Bacteria</taxon>
        <taxon>Pseudomonadati</taxon>
        <taxon>Pseudomonadota</taxon>
        <taxon>Alphaproteobacteria</taxon>
        <taxon>Rhodobacterales</taxon>
        <taxon>Roseobacteraceae</taxon>
        <taxon>Jannaschia</taxon>
    </lineage>
</organism>
<dbReference type="GO" id="GO:0005506">
    <property type="term" value="F:iron ion binding"/>
    <property type="evidence" value="ECO:0007669"/>
    <property type="project" value="InterPro"/>
</dbReference>
<dbReference type="InterPro" id="IPR001128">
    <property type="entry name" value="Cyt_P450"/>
</dbReference>